<comment type="caution">
    <text evidence="4">The sequence shown here is derived from an EMBL/GenBank/DDBJ whole genome shotgun (WGS) entry which is preliminary data.</text>
</comment>
<dbReference type="InterPro" id="IPR000917">
    <property type="entry name" value="Sulfatase_N"/>
</dbReference>
<name>A0A271LA65_9HYPH</name>
<dbReference type="GO" id="GO:0005737">
    <property type="term" value="C:cytoplasm"/>
    <property type="evidence" value="ECO:0007669"/>
    <property type="project" value="TreeGrafter"/>
</dbReference>
<evidence type="ECO:0000256" key="2">
    <source>
        <dbReference type="ARBA" id="ARBA00022801"/>
    </source>
</evidence>
<reference evidence="4 5" key="1">
    <citation type="submission" date="2017-08" db="EMBL/GenBank/DDBJ databases">
        <title>Mesorhizobium wenxinae sp. nov., a novel rhizobial species isolated from root nodules of chickpea (Cicer arietinum L.).</title>
        <authorList>
            <person name="Zhang J."/>
        </authorList>
    </citation>
    <scope>NUCLEOTIDE SEQUENCE [LARGE SCALE GENOMIC DNA]</scope>
    <source>
        <strain evidence="4 5">SDW018</strain>
    </source>
</reference>
<dbReference type="EMBL" id="NPKJ01000075">
    <property type="protein sequence ID" value="PAQ05011.1"/>
    <property type="molecule type" value="Genomic_DNA"/>
</dbReference>
<dbReference type="GO" id="GO:0008484">
    <property type="term" value="F:sulfuric ester hydrolase activity"/>
    <property type="evidence" value="ECO:0007669"/>
    <property type="project" value="TreeGrafter"/>
</dbReference>
<sequence>MKAVFVLFDSLNRHVLAPYQGTRVPTPNFDRLAARTVTYDNHYVGSLPCMPARRDMLTGRLTFLHRSWGPLEPFDNAFPELLHRKGIYSHLITDHFHYWEDGGATYHNRYDSYEFVRGQEGDPWKAMVQPHWERLREMYHARQFTTERRKYFSQNIVNREFIREEKDFPSAQCFAHGFDFLDRNRDADNWLLQIETFDPHEPFHAPSRFKEPFDTGWKGPIRDWPRYGRVDELPDECEELRANYYAVVAMCDHLLGQLLDYFDKHDLWKDTALVVTTDHGFLLGEHDFWAKNRMNLYEEVAHIPLFIHDPRNASRAGLRTASLTQSIDLAPTFLDLFGAEAPPESEGYSLLSMKNNERRRDGALFGYFGGAVNIADGRYTYHRFPADLARQEIYQYTLMPTHIFAPFSPEELSDARLAEPFPFTKGAKLLKVPVLERSPMYLNYGPGALLESDTRLYDLATDPGQTKPITDAPQEARLINMMIDLMKANDAPPEAFARLDLSSADERAAEPVR</sequence>
<dbReference type="SUPFAM" id="SSF53649">
    <property type="entry name" value="Alkaline phosphatase-like"/>
    <property type="match status" value="1"/>
</dbReference>
<evidence type="ECO:0000256" key="1">
    <source>
        <dbReference type="ARBA" id="ARBA00022723"/>
    </source>
</evidence>
<dbReference type="Gene3D" id="3.40.720.10">
    <property type="entry name" value="Alkaline Phosphatase, subunit A"/>
    <property type="match status" value="1"/>
</dbReference>
<dbReference type="InterPro" id="IPR017850">
    <property type="entry name" value="Alkaline_phosphatase_core_sf"/>
</dbReference>
<gene>
    <name evidence="4" type="ORF">CIT26_32670</name>
</gene>
<dbReference type="Proteomes" id="UP000216442">
    <property type="component" value="Unassembled WGS sequence"/>
</dbReference>
<accession>A0A271LA65</accession>
<keyword evidence="2" id="KW-0378">Hydrolase</keyword>
<evidence type="ECO:0000259" key="3">
    <source>
        <dbReference type="Pfam" id="PF00884"/>
    </source>
</evidence>
<keyword evidence="1" id="KW-0479">Metal-binding</keyword>
<dbReference type="PANTHER" id="PTHR45953">
    <property type="entry name" value="IDURONATE 2-SULFATASE"/>
    <property type="match status" value="1"/>
</dbReference>
<evidence type="ECO:0000313" key="4">
    <source>
        <dbReference type="EMBL" id="PAQ05011.1"/>
    </source>
</evidence>
<dbReference type="GO" id="GO:0046872">
    <property type="term" value="F:metal ion binding"/>
    <property type="evidence" value="ECO:0007669"/>
    <property type="project" value="UniProtKB-KW"/>
</dbReference>
<organism evidence="4 5">
    <name type="scientific">Mesorhizobium temperatum</name>
    <dbReference type="NCBI Taxonomy" id="241416"/>
    <lineage>
        <taxon>Bacteria</taxon>
        <taxon>Pseudomonadati</taxon>
        <taxon>Pseudomonadota</taxon>
        <taxon>Alphaproteobacteria</taxon>
        <taxon>Hyphomicrobiales</taxon>
        <taxon>Phyllobacteriaceae</taxon>
        <taxon>Mesorhizobium</taxon>
    </lineage>
</organism>
<dbReference type="RefSeq" id="WP_095496421.1">
    <property type="nucleotide sequence ID" value="NZ_NPKJ01000075.1"/>
</dbReference>
<dbReference type="Pfam" id="PF00884">
    <property type="entry name" value="Sulfatase"/>
    <property type="match status" value="1"/>
</dbReference>
<dbReference type="PANTHER" id="PTHR45953:SF1">
    <property type="entry name" value="IDURONATE 2-SULFATASE"/>
    <property type="match status" value="1"/>
</dbReference>
<dbReference type="CDD" id="cd16148">
    <property type="entry name" value="sulfatase_like"/>
    <property type="match status" value="1"/>
</dbReference>
<dbReference type="OrthoDB" id="9795675at2"/>
<dbReference type="AlphaFoldDB" id="A0A271LA65"/>
<protein>
    <submittedName>
        <fullName evidence="4">Sulfatase</fullName>
    </submittedName>
</protein>
<evidence type="ECO:0000313" key="5">
    <source>
        <dbReference type="Proteomes" id="UP000216442"/>
    </source>
</evidence>
<keyword evidence="5" id="KW-1185">Reference proteome</keyword>
<proteinExistence type="predicted"/>
<feature type="domain" description="Sulfatase N-terminal" evidence="3">
    <location>
        <begin position="4"/>
        <end position="339"/>
    </location>
</feature>